<protein>
    <submittedName>
        <fullName evidence="2">Uncharacterized protein</fullName>
    </submittedName>
</protein>
<evidence type="ECO:0000256" key="1">
    <source>
        <dbReference type="SAM" id="MobiDB-lite"/>
    </source>
</evidence>
<gene>
    <name evidence="2" type="ORF">LIER_35161</name>
</gene>
<comment type="caution">
    <text evidence="2">The sequence shown here is derived from an EMBL/GenBank/DDBJ whole genome shotgun (WGS) entry which is preliminary data.</text>
</comment>
<sequence>MSACWFTESHANFKLGSNSRESHHQRGGVRGSAHGHEQMSRGGRREGEGGGFGNNRRGRGGEERMGVGEVVAWVIGGGLG</sequence>
<organism evidence="2 3">
    <name type="scientific">Lithospermum erythrorhizon</name>
    <name type="common">Purple gromwell</name>
    <name type="synonym">Lithospermum officinale var. erythrorhizon</name>
    <dbReference type="NCBI Taxonomy" id="34254"/>
    <lineage>
        <taxon>Eukaryota</taxon>
        <taxon>Viridiplantae</taxon>
        <taxon>Streptophyta</taxon>
        <taxon>Embryophyta</taxon>
        <taxon>Tracheophyta</taxon>
        <taxon>Spermatophyta</taxon>
        <taxon>Magnoliopsida</taxon>
        <taxon>eudicotyledons</taxon>
        <taxon>Gunneridae</taxon>
        <taxon>Pentapetalae</taxon>
        <taxon>asterids</taxon>
        <taxon>lamiids</taxon>
        <taxon>Boraginales</taxon>
        <taxon>Boraginaceae</taxon>
        <taxon>Boraginoideae</taxon>
        <taxon>Lithospermeae</taxon>
        <taxon>Lithospermum</taxon>
    </lineage>
</organism>
<feature type="region of interest" description="Disordered" evidence="1">
    <location>
        <begin position="12"/>
        <end position="66"/>
    </location>
</feature>
<dbReference type="AlphaFoldDB" id="A0AAV3NLG5"/>
<evidence type="ECO:0000313" key="2">
    <source>
        <dbReference type="EMBL" id="GAA0139936.1"/>
    </source>
</evidence>
<dbReference type="Proteomes" id="UP001454036">
    <property type="component" value="Unassembled WGS sequence"/>
</dbReference>
<evidence type="ECO:0000313" key="3">
    <source>
        <dbReference type="Proteomes" id="UP001454036"/>
    </source>
</evidence>
<accession>A0AAV3NLG5</accession>
<proteinExistence type="predicted"/>
<name>A0AAV3NLG5_LITER</name>
<reference evidence="2 3" key="1">
    <citation type="submission" date="2024-01" db="EMBL/GenBank/DDBJ databases">
        <title>The complete chloroplast genome sequence of Lithospermum erythrorhizon: insights into the phylogenetic relationship among Boraginaceae species and the maternal lineages of purple gromwells.</title>
        <authorList>
            <person name="Okada T."/>
            <person name="Watanabe K."/>
        </authorList>
    </citation>
    <scope>NUCLEOTIDE SEQUENCE [LARGE SCALE GENOMIC DNA]</scope>
</reference>
<feature type="compositionally biased region" description="Basic and acidic residues" evidence="1">
    <location>
        <begin position="34"/>
        <end position="48"/>
    </location>
</feature>
<keyword evidence="3" id="KW-1185">Reference proteome</keyword>
<dbReference type="EMBL" id="BAABME010015203">
    <property type="protein sequence ID" value="GAA0139936.1"/>
    <property type="molecule type" value="Genomic_DNA"/>
</dbReference>